<dbReference type="PANTHER" id="PTHR43663:SF1">
    <property type="entry name" value="CHROMATE TRANSPORTER"/>
    <property type="match status" value="1"/>
</dbReference>
<feature type="transmembrane region" description="Helical" evidence="7">
    <location>
        <begin position="77"/>
        <end position="104"/>
    </location>
</feature>
<evidence type="ECO:0000256" key="2">
    <source>
        <dbReference type="ARBA" id="ARBA00005262"/>
    </source>
</evidence>
<feature type="transmembrane region" description="Helical" evidence="7">
    <location>
        <begin position="6"/>
        <end position="30"/>
    </location>
</feature>
<evidence type="ECO:0000256" key="5">
    <source>
        <dbReference type="ARBA" id="ARBA00022989"/>
    </source>
</evidence>
<dbReference type="GO" id="GO:0015109">
    <property type="term" value="F:chromate transmembrane transporter activity"/>
    <property type="evidence" value="ECO:0007669"/>
    <property type="project" value="InterPro"/>
</dbReference>
<comment type="similarity">
    <text evidence="2">Belongs to the chromate ion transporter (CHR) (TC 2.A.51) family.</text>
</comment>
<proteinExistence type="inferred from homology"/>
<sequence>MTQVIYWELFLAFFIPGIVGYGGGPATIPLIQHEVVNRYGWMSLEEFGDVLALGNALPGPIATKMAGFIGYEVGGVLGAAVALLATIGPSLVAMIFLLALLYRYRHSPKIKRMTMMIRPVVGVLLALIAYQFFASAWGQVGVLQTVGLSLCSLFLLEKWGVHPAWVIAGSLIYGFVWLG</sequence>
<keyword evidence="6 7" id="KW-0472">Membrane</keyword>
<dbReference type="STRING" id="1236220.SAMN04488112_10353"/>
<name>A0A1G6IU53_9BACL</name>
<reference evidence="8 9" key="1">
    <citation type="submission" date="2016-10" db="EMBL/GenBank/DDBJ databases">
        <authorList>
            <person name="de Groot N.N."/>
        </authorList>
    </citation>
    <scope>NUCLEOTIDE SEQUENCE [LARGE SCALE GENOMIC DNA]</scope>
    <source>
        <strain evidence="8 9">DSM 45514</strain>
    </source>
</reference>
<dbReference type="GO" id="GO:0005886">
    <property type="term" value="C:plasma membrane"/>
    <property type="evidence" value="ECO:0007669"/>
    <property type="project" value="UniProtKB-SubCell"/>
</dbReference>
<dbReference type="Proteomes" id="UP000199387">
    <property type="component" value="Unassembled WGS sequence"/>
</dbReference>
<evidence type="ECO:0000256" key="7">
    <source>
        <dbReference type="SAM" id="Phobius"/>
    </source>
</evidence>
<evidence type="ECO:0000256" key="4">
    <source>
        <dbReference type="ARBA" id="ARBA00022692"/>
    </source>
</evidence>
<feature type="transmembrane region" description="Helical" evidence="7">
    <location>
        <begin position="116"/>
        <end position="139"/>
    </location>
</feature>
<evidence type="ECO:0000313" key="8">
    <source>
        <dbReference type="EMBL" id="SDC10112.1"/>
    </source>
</evidence>
<protein>
    <submittedName>
        <fullName evidence="8">Chromate transporter</fullName>
    </submittedName>
</protein>
<comment type="subcellular location">
    <subcellularLocation>
        <location evidence="1">Cell membrane</location>
        <topology evidence="1">Multi-pass membrane protein</topology>
    </subcellularLocation>
</comment>
<keyword evidence="3" id="KW-1003">Cell membrane</keyword>
<organism evidence="8 9">
    <name type="scientific">Melghirimyces thermohalophilus</name>
    <dbReference type="NCBI Taxonomy" id="1236220"/>
    <lineage>
        <taxon>Bacteria</taxon>
        <taxon>Bacillati</taxon>
        <taxon>Bacillota</taxon>
        <taxon>Bacilli</taxon>
        <taxon>Bacillales</taxon>
        <taxon>Thermoactinomycetaceae</taxon>
        <taxon>Melghirimyces</taxon>
    </lineage>
</organism>
<evidence type="ECO:0000256" key="3">
    <source>
        <dbReference type="ARBA" id="ARBA00022475"/>
    </source>
</evidence>
<evidence type="ECO:0000256" key="6">
    <source>
        <dbReference type="ARBA" id="ARBA00023136"/>
    </source>
</evidence>
<gene>
    <name evidence="8" type="ORF">SAMN04488112_10353</name>
</gene>
<keyword evidence="9" id="KW-1185">Reference proteome</keyword>
<dbReference type="AlphaFoldDB" id="A0A1G6IU53"/>
<dbReference type="InterPro" id="IPR003370">
    <property type="entry name" value="Chromate_transpt"/>
</dbReference>
<dbReference type="InterPro" id="IPR052518">
    <property type="entry name" value="CHR_Transporter"/>
</dbReference>
<keyword evidence="4 7" id="KW-0812">Transmembrane</keyword>
<feature type="transmembrane region" description="Helical" evidence="7">
    <location>
        <begin position="159"/>
        <end position="178"/>
    </location>
</feature>
<accession>A0A1G6IU53</accession>
<evidence type="ECO:0000256" key="1">
    <source>
        <dbReference type="ARBA" id="ARBA00004651"/>
    </source>
</evidence>
<dbReference type="Pfam" id="PF02417">
    <property type="entry name" value="Chromate_transp"/>
    <property type="match status" value="1"/>
</dbReference>
<dbReference type="EMBL" id="FMZA01000003">
    <property type="protein sequence ID" value="SDC10112.1"/>
    <property type="molecule type" value="Genomic_DNA"/>
</dbReference>
<evidence type="ECO:0000313" key="9">
    <source>
        <dbReference type="Proteomes" id="UP000199387"/>
    </source>
</evidence>
<dbReference type="PANTHER" id="PTHR43663">
    <property type="entry name" value="CHROMATE TRANSPORT PROTEIN-RELATED"/>
    <property type="match status" value="1"/>
</dbReference>
<keyword evidence="5 7" id="KW-1133">Transmembrane helix</keyword>